<evidence type="ECO:0000313" key="2">
    <source>
        <dbReference type="EMBL" id="MDB6258605.1"/>
    </source>
</evidence>
<feature type="transmembrane region" description="Helical" evidence="1">
    <location>
        <begin position="16"/>
        <end position="36"/>
    </location>
</feature>
<organism evidence="2 3">
    <name type="scientific">Lactobacillus amylovorus</name>
    <dbReference type="NCBI Taxonomy" id="1604"/>
    <lineage>
        <taxon>Bacteria</taxon>
        <taxon>Bacillati</taxon>
        <taxon>Bacillota</taxon>
        <taxon>Bacilli</taxon>
        <taxon>Lactobacillales</taxon>
        <taxon>Lactobacillaceae</taxon>
        <taxon>Lactobacillus</taxon>
    </lineage>
</organism>
<feature type="transmembrane region" description="Helical" evidence="1">
    <location>
        <begin position="90"/>
        <end position="107"/>
    </location>
</feature>
<comment type="caution">
    <text evidence="2">The sequence shown here is derived from an EMBL/GenBank/DDBJ whole genome shotgun (WGS) entry which is preliminary data.</text>
</comment>
<proteinExistence type="predicted"/>
<sequence length="140" mass="15061">MNNEKFARENKRIIKGMRLGVLVGPLILLALMYLNHSGSLEIYQIIISIAVGIPMGLILGAAVSASLAVNKTVDAKIPWQKKVLKLAPQVVGTGLLFAVTGAAISLLSNWGSVDVVKAIFSNETLNWFIEGIFCGLITIR</sequence>
<gene>
    <name evidence="2" type="ORF">ODU72_08030</name>
</gene>
<dbReference type="AlphaFoldDB" id="A0A9X3W6F2"/>
<feature type="transmembrane region" description="Helical" evidence="1">
    <location>
        <begin position="42"/>
        <end position="69"/>
    </location>
</feature>
<accession>A0A9X3W6F2</accession>
<reference evidence="2" key="1">
    <citation type="journal article" date="2022" name="Microorganisms">
        <title>Antibiotic Susceptibility, Resistance Gene Determinants and Corresponding Genomic Regions in Lactobacillus amylovorus Isolates Derived from Wild Boars and Domestic Pigs.</title>
        <authorList>
            <person name="Moravkova M."/>
            <person name="Kostovova I."/>
            <person name="Kavanova K."/>
            <person name="Pechar R."/>
            <person name="Stanek S."/>
            <person name="Brychta A."/>
            <person name="Zeman M."/>
            <person name="Kubasova T."/>
        </authorList>
    </citation>
    <scope>NUCLEOTIDE SEQUENCE</scope>
    <source>
        <strain evidence="2">M490A</strain>
    </source>
</reference>
<keyword evidence="1" id="KW-0812">Transmembrane</keyword>
<dbReference type="Proteomes" id="UP001141981">
    <property type="component" value="Unassembled WGS sequence"/>
</dbReference>
<protein>
    <submittedName>
        <fullName evidence="2">Uncharacterized protein</fullName>
    </submittedName>
</protein>
<keyword evidence="1" id="KW-1133">Transmembrane helix</keyword>
<evidence type="ECO:0000256" key="1">
    <source>
        <dbReference type="SAM" id="Phobius"/>
    </source>
</evidence>
<dbReference type="RefSeq" id="WP_270749313.1">
    <property type="nucleotide sequence ID" value="NZ_JAOTGR010000016.1"/>
</dbReference>
<dbReference type="EMBL" id="JAOTGY010000016">
    <property type="protein sequence ID" value="MDB6258605.1"/>
    <property type="molecule type" value="Genomic_DNA"/>
</dbReference>
<name>A0A9X3W6F2_LACAM</name>
<reference evidence="2" key="2">
    <citation type="submission" date="2022-10" db="EMBL/GenBank/DDBJ databases">
        <authorList>
            <person name="Kostovova I."/>
            <person name="Moravkova M."/>
            <person name="Pechar R."/>
        </authorList>
    </citation>
    <scope>NUCLEOTIDE SEQUENCE</scope>
    <source>
        <strain evidence="2">M490A</strain>
    </source>
</reference>
<keyword evidence="1" id="KW-0472">Membrane</keyword>
<evidence type="ECO:0000313" key="3">
    <source>
        <dbReference type="Proteomes" id="UP001141981"/>
    </source>
</evidence>